<dbReference type="EMBL" id="JAMBOL010000038">
    <property type="protein sequence ID" value="MCM3716448.1"/>
    <property type="molecule type" value="Genomic_DNA"/>
</dbReference>
<dbReference type="Pfam" id="PF00395">
    <property type="entry name" value="SLH"/>
    <property type="match status" value="3"/>
</dbReference>
<dbReference type="PANTHER" id="PTHR43308">
    <property type="entry name" value="OUTER MEMBRANE PROTEIN ALPHA-RELATED"/>
    <property type="match status" value="1"/>
</dbReference>
<comment type="caution">
    <text evidence="3">The sequence shown here is derived from an EMBL/GenBank/DDBJ whole genome shotgun (WGS) entry which is preliminary data.</text>
</comment>
<dbReference type="Proteomes" id="UP001139179">
    <property type="component" value="Unassembled WGS sequence"/>
</dbReference>
<dbReference type="PROSITE" id="PS51272">
    <property type="entry name" value="SLH"/>
    <property type="match status" value="3"/>
</dbReference>
<evidence type="ECO:0000313" key="3">
    <source>
        <dbReference type="EMBL" id="MCM3716448.1"/>
    </source>
</evidence>
<keyword evidence="1" id="KW-0732">Signal</keyword>
<feature type="domain" description="SLH" evidence="2">
    <location>
        <begin position="160"/>
        <end position="223"/>
    </location>
</feature>
<reference evidence="3" key="1">
    <citation type="submission" date="2022-05" db="EMBL/GenBank/DDBJ databases">
        <title>Comparative Genomics of Spacecraft Associated Microbes.</title>
        <authorList>
            <person name="Tran M.T."/>
            <person name="Wright A."/>
            <person name="Seuylemezian A."/>
            <person name="Eisen J."/>
            <person name="Coil D."/>
        </authorList>
    </citation>
    <scope>NUCLEOTIDE SEQUENCE</scope>
    <source>
        <strain evidence="3">214.1.1</strain>
    </source>
</reference>
<dbReference type="RefSeq" id="WP_251225099.1">
    <property type="nucleotide sequence ID" value="NZ_JAMBOL010000038.1"/>
</dbReference>
<feature type="domain" description="SLH" evidence="2">
    <location>
        <begin position="101"/>
        <end position="159"/>
    </location>
</feature>
<evidence type="ECO:0000259" key="2">
    <source>
        <dbReference type="PROSITE" id="PS51272"/>
    </source>
</evidence>
<feature type="domain" description="SLH" evidence="2">
    <location>
        <begin position="33"/>
        <end position="100"/>
    </location>
</feature>
<evidence type="ECO:0000313" key="4">
    <source>
        <dbReference type="Proteomes" id="UP001139179"/>
    </source>
</evidence>
<dbReference type="InterPro" id="IPR051465">
    <property type="entry name" value="Cell_Envelope_Struct_Comp"/>
</dbReference>
<keyword evidence="4" id="KW-1185">Reference proteome</keyword>
<sequence length="352" mass="39158">MKKIGAWVLASILVIGGFSGGTPALAKEEVRTVESYILEDIWEHWGFEELDDLVNADIFKGFPTGDDEYSFKPDHLITRAEFAAIIVRALDLQATGEGERFDDIPVTHSLQAEIAIASDHGIIEGVGAGRFAPNEPVLREQIAAMIVRAFSDTVSFPAEGSQSFHDVASDHWAAPSIAKAAGAEIVRGITSTQFGFNKKATRGEAGVMLHRALQKETSNLPNANELMQIVKDSEVESFPLFEQKDASGLLSHNKKYLTGYQKALADDLAMWYFDDETTETMAFAAEPKLEMKQSSNRFARVSLQGELNVRYQDRTTIIETTIDYHPVYYLKKTDGIWKIYYSDMPLEFEALS</sequence>
<organism evidence="3 4">
    <name type="scientific">Halalkalibacter oceani</name>
    <dbReference type="NCBI Taxonomy" id="1653776"/>
    <lineage>
        <taxon>Bacteria</taxon>
        <taxon>Bacillati</taxon>
        <taxon>Bacillota</taxon>
        <taxon>Bacilli</taxon>
        <taxon>Bacillales</taxon>
        <taxon>Bacillaceae</taxon>
        <taxon>Halalkalibacter</taxon>
    </lineage>
</organism>
<name>A0A9X2DU70_9BACI</name>
<proteinExistence type="predicted"/>
<dbReference type="PANTHER" id="PTHR43308:SF5">
    <property type="entry name" value="S-LAYER PROTEIN _ PEPTIDOGLYCAN ENDO-BETA-N-ACETYLGLUCOSAMINIDASE"/>
    <property type="match status" value="1"/>
</dbReference>
<protein>
    <submittedName>
        <fullName evidence="3">S-layer homology domain-containing protein</fullName>
    </submittedName>
</protein>
<accession>A0A9X2DU70</accession>
<evidence type="ECO:0000256" key="1">
    <source>
        <dbReference type="ARBA" id="ARBA00022729"/>
    </source>
</evidence>
<gene>
    <name evidence="3" type="ORF">M3202_20595</name>
</gene>
<dbReference type="AlphaFoldDB" id="A0A9X2DU70"/>
<dbReference type="InterPro" id="IPR001119">
    <property type="entry name" value="SLH_dom"/>
</dbReference>